<feature type="compositionally biased region" description="Basic residues" evidence="3">
    <location>
        <begin position="383"/>
        <end position="398"/>
    </location>
</feature>
<evidence type="ECO:0000256" key="2">
    <source>
        <dbReference type="ARBA" id="ARBA00023098"/>
    </source>
</evidence>
<evidence type="ECO:0000313" key="6">
    <source>
        <dbReference type="EMBL" id="GMH58920.1"/>
    </source>
</evidence>
<dbReference type="Proteomes" id="UP001165122">
    <property type="component" value="Unassembled WGS sequence"/>
</dbReference>
<feature type="transmembrane region" description="Helical" evidence="4">
    <location>
        <begin position="220"/>
        <end position="244"/>
    </location>
</feature>
<feature type="transmembrane region" description="Helical" evidence="4">
    <location>
        <begin position="6"/>
        <end position="24"/>
    </location>
</feature>
<protein>
    <recommendedName>
        <fullName evidence="5">AB hydrolase-1 domain-containing protein</fullName>
    </recommendedName>
</protein>
<dbReference type="GO" id="GO:0016042">
    <property type="term" value="P:lipid catabolic process"/>
    <property type="evidence" value="ECO:0007669"/>
    <property type="project" value="UniProtKB-KW"/>
</dbReference>
<organism evidence="6 7">
    <name type="scientific">Triparma laevis f. longispina</name>
    <dbReference type="NCBI Taxonomy" id="1714387"/>
    <lineage>
        <taxon>Eukaryota</taxon>
        <taxon>Sar</taxon>
        <taxon>Stramenopiles</taxon>
        <taxon>Ochrophyta</taxon>
        <taxon>Bolidophyceae</taxon>
        <taxon>Parmales</taxon>
        <taxon>Triparmaceae</taxon>
        <taxon>Triparma</taxon>
    </lineage>
</organism>
<evidence type="ECO:0000313" key="7">
    <source>
        <dbReference type="Proteomes" id="UP001165122"/>
    </source>
</evidence>
<dbReference type="SUPFAM" id="SSF53474">
    <property type="entry name" value="alpha/beta-Hydrolases"/>
    <property type="match status" value="1"/>
</dbReference>
<sequence length="398" mass="44489">MLLYVLETVLFLPWTCLMLCARYYTFEVKTKRNGVVESYLDKNGITYENITAQTSDGYVLTMQVLGPKDGEPVFVLHGMFESSAMTLAHGLESLPILLSKKGYKVYLGNVRGNMYGLKHATLSPWMNKFWNFSVRQHGMLDFPAMISTIKTLNKNKKITVIGQSQGALVSLMGLSASSSLNKSIKKIILLSPALVLRTPTNPLVNMVFKMNPAWLGDPLYFSFVAITQLFIPDFVANFFAFTALEASGMSLLPLDREGAGYVMASTPSGFLPCDGMRFYIELLEKGEDFYKDKNGKLGGFDLSKVSVEVCLWIGSDDVVIDTEKTVNLLKDCMGSRLSYFIVLEGYGHTDSWYSKDSMERLTPDVIRVIEGKKGGERKERGGRSKSRSRSRSKSKKRS</sequence>
<dbReference type="Pfam" id="PF00561">
    <property type="entry name" value="Abhydrolase_1"/>
    <property type="match status" value="1"/>
</dbReference>
<evidence type="ECO:0000256" key="3">
    <source>
        <dbReference type="SAM" id="MobiDB-lite"/>
    </source>
</evidence>
<reference evidence="7" key="1">
    <citation type="journal article" date="2023" name="Commun. Biol.">
        <title>Genome analysis of Parmales, the sister group of diatoms, reveals the evolutionary specialization of diatoms from phago-mixotrophs to photoautotrophs.</title>
        <authorList>
            <person name="Ban H."/>
            <person name="Sato S."/>
            <person name="Yoshikawa S."/>
            <person name="Yamada K."/>
            <person name="Nakamura Y."/>
            <person name="Ichinomiya M."/>
            <person name="Sato N."/>
            <person name="Blanc-Mathieu R."/>
            <person name="Endo H."/>
            <person name="Kuwata A."/>
            <person name="Ogata H."/>
        </authorList>
    </citation>
    <scope>NUCLEOTIDE SEQUENCE [LARGE SCALE GENOMIC DNA]</scope>
    <source>
        <strain evidence="7">NIES 3700</strain>
    </source>
</reference>
<keyword evidence="7" id="KW-1185">Reference proteome</keyword>
<dbReference type="Gene3D" id="3.40.50.1820">
    <property type="entry name" value="alpha/beta hydrolase"/>
    <property type="match status" value="1"/>
</dbReference>
<dbReference type="OrthoDB" id="9974421at2759"/>
<comment type="caution">
    <text evidence="6">The sequence shown here is derived from an EMBL/GenBank/DDBJ whole genome shotgun (WGS) entry which is preliminary data.</text>
</comment>
<keyword evidence="2" id="KW-0443">Lipid metabolism</keyword>
<evidence type="ECO:0000256" key="1">
    <source>
        <dbReference type="ARBA" id="ARBA00022963"/>
    </source>
</evidence>
<dbReference type="EMBL" id="BRXW01000483">
    <property type="protein sequence ID" value="GMH58920.1"/>
    <property type="molecule type" value="Genomic_DNA"/>
</dbReference>
<dbReference type="InterPro" id="IPR000073">
    <property type="entry name" value="AB_hydrolase_1"/>
</dbReference>
<feature type="region of interest" description="Disordered" evidence="3">
    <location>
        <begin position="369"/>
        <end position="398"/>
    </location>
</feature>
<keyword evidence="4" id="KW-0812">Transmembrane</keyword>
<dbReference type="PANTHER" id="PTHR11005">
    <property type="entry name" value="LYSOSOMAL ACID LIPASE-RELATED"/>
    <property type="match status" value="1"/>
</dbReference>
<dbReference type="InterPro" id="IPR029058">
    <property type="entry name" value="AB_hydrolase_fold"/>
</dbReference>
<name>A0A9W6ZXP8_9STRA</name>
<accession>A0A9W6ZXP8</accession>
<keyword evidence="1" id="KW-0442">Lipid degradation</keyword>
<dbReference type="AlphaFoldDB" id="A0A9W6ZXP8"/>
<keyword evidence="4" id="KW-1133">Transmembrane helix</keyword>
<proteinExistence type="predicted"/>
<feature type="compositionally biased region" description="Basic and acidic residues" evidence="3">
    <location>
        <begin position="369"/>
        <end position="382"/>
    </location>
</feature>
<evidence type="ECO:0000256" key="4">
    <source>
        <dbReference type="SAM" id="Phobius"/>
    </source>
</evidence>
<keyword evidence="4" id="KW-0472">Membrane</keyword>
<gene>
    <name evidence="6" type="ORF">TrLO_g791</name>
</gene>
<evidence type="ECO:0000259" key="5">
    <source>
        <dbReference type="Pfam" id="PF00561"/>
    </source>
</evidence>
<feature type="domain" description="AB hydrolase-1" evidence="5">
    <location>
        <begin position="72"/>
        <end position="239"/>
    </location>
</feature>